<feature type="compositionally biased region" description="Polar residues" evidence="1">
    <location>
        <begin position="58"/>
        <end position="70"/>
    </location>
</feature>
<evidence type="ECO:0000256" key="1">
    <source>
        <dbReference type="SAM" id="MobiDB-lite"/>
    </source>
</evidence>
<gene>
    <name evidence="2" type="ORF">SNEC2469_LOCUS7236</name>
</gene>
<dbReference type="EMBL" id="CAJNJA010012359">
    <property type="protein sequence ID" value="CAE7294848.1"/>
    <property type="molecule type" value="Genomic_DNA"/>
</dbReference>
<reference evidence="2" key="1">
    <citation type="submission" date="2021-02" db="EMBL/GenBank/DDBJ databases">
        <authorList>
            <person name="Dougan E. K."/>
            <person name="Rhodes N."/>
            <person name="Thang M."/>
            <person name="Chan C."/>
        </authorList>
    </citation>
    <scope>NUCLEOTIDE SEQUENCE</scope>
</reference>
<dbReference type="Proteomes" id="UP000601435">
    <property type="component" value="Unassembled WGS sequence"/>
</dbReference>
<comment type="caution">
    <text evidence="2">The sequence shown here is derived from an EMBL/GenBank/DDBJ whole genome shotgun (WGS) entry which is preliminary data.</text>
</comment>
<evidence type="ECO:0000313" key="2">
    <source>
        <dbReference type="EMBL" id="CAE7294848.1"/>
    </source>
</evidence>
<dbReference type="AlphaFoldDB" id="A0A812NFC4"/>
<name>A0A812NFC4_9DINO</name>
<accession>A0A812NFC4</accession>
<feature type="region of interest" description="Disordered" evidence="1">
    <location>
        <begin position="1"/>
        <end position="84"/>
    </location>
</feature>
<protein>
    <submittedName>
        <fullName evidence="2">Uncharacterized protein</fullName>
    </submittedName>
</protein>
<keyword evidence="3" id="KW-1185">Reference proteome</keyword>
<sequence>MRNMEQGDQEMAEQARREAAEVFGAPPLETGDKSRRETTEGLEDWAGRKPKWNGPASKGQQSYGKGNFSGSWKDPKDPWTYEPAPLGEQEQEFLRNVAKMLMRHESERVLSLIQEKSAKWQELYQEKKVTSSLRTVLLIGVFQELATRLQALLQDQDRLTKMHSVGWLVNGEQALNPKWIYQQRSPEKQPVEVSPQAPIPYSLALGAIQAVINNVGGPGVLLRFRSTRPLTEKITGEVMPFALLLSLRRQLAMQVHQALGILSGCACLKVAGLRVRPDRGQQSTLAKALEDSYTGLSFADWKPQSQWTQEAFAWTGQLVDREDRCYGNVTRQHDVCQFMQLTGPDVVVDTGALDAPWHPGERIAVPVFSEPASWQGWVLNDNSKPPKMGAAIGAKSYDGRFHATPSNHSRGRNGSAATDRCVRRAPTIMQKRASAQLSCLYALSLKMGEALEENLLLAAYRLLKQEEAGCSLPASLSMAQRNDILAFARGDLVPERYERLALYAAQLCEKLPGAMGAGLPPPVDGDVEQGSPANQVASQLLHDSSASLWGAARQVITQLNFTRPKDV</sequence>
<evidence type="ECO:0000313" key="3">
    <source>
        <dbReference type="Proteomes" id="UP000601435"/>
    </source>
</evidence>
<organism evidence="2 3">
    <name type="scientific">Symbiodinium necroappetens</name>
    <dbReference type="NCBI Taxonomy" id="1628268"/>
    <lineage>
        <taxon>Eukaryota</taxon>
        <taxon>Sar</taxon>
        <taxon>Alveolata</taxon>
        <taxon>Dinophyceae</taxon>
        <taxon>Suessiales</taxon>
        <taxon>Symbiodiniaceae</taxon>
        <taxon>Symbiodinium</taxon>
    </lineage>
</organism>
<proteinExistence type="predicted"/>
<feature type="compositionally biased region" description="Basic and acidic residues" evidence="1">
    <location>
        <begin position="30"/>
        <end position="39"/>
    </location>
</feature>